<reference evidence="2" key="1">
    <citation type="submission" date="2018-06" db="EMBL/GenBank/DDBJ databases">
        <authorList>
            <person name="Zhirakovskaya E."/>
        </authorList>
    </citation>
    <scope>NUCLEOTIDE SEQUENCE</scope>
</reference>
<keyword evidence="1" id="KW-1133">Transmembrane helix</keyword>
<accession>A0A3B1B4R8</accession>
<dbReference type="EMBL" id="UOFX01000044">
    <property type="protein sequence ID" value="VAX09141.1"/>
    <property type="molecule type" value="Genomic_DNA"/>
</dbReference>
<keyword evidence="1" id="KW-0472">Membrane</keyword>
<dbReference type="AlphaFoldDB" id="A0A3B1B4R8"/>
<evidence type="ECO:0000313" key="2">
    <source>
        <dbReference type="EMBL" id="VAX09141.1"/>
    </source>
</evidence>
<name>A0A3B1B4R8_9ZZZZ</name>
<evidence type="ECO:0008006" key="3">
    <source>
        <dbReference type="Google" id="ProtNLM"/>
    </source>
</evidence>
<feature type="transmembrane region" description="Helical" evidence="1">
    <location>
        <begin position="97"/>
        <end position="116"/>
    </location>
</feature>
<feature type="transmembrane region" description="Helical" evidence="1">
    <location>
        <begin position="303"/>
        <end position="322"/>
    </location>
</feature>
<proteinExistence type="predicted"/>
<protein>
    <recommendedName>
        <fullName evidence="3">ResB-like domain-containing protein</fullName>
    </recommendedName>
</protein>
<evidence type="ECO:0000256" key="1">
    <source>
        <dbReference type="SAM" id="Phobius"/>
    </source>
</evidence>
<feature type="transmembrane region" description="Helical" evidence="1">
    <location>
        <begin position="60"/>
        <end position="85"/>
    </location>
</feature>
<sequence>MIYRTIKFLGNKHAGFILCMIVVINLAAGSLVMNMYPKIYPPFFPFNLNFFFQPVQTIHWWLYALMVTFGLLSINLAACFIESIVRLKDATTGKLRLYAGLLLHGAILLTLVAHIHDGFYGDSDHMMLTTKPTTVPGVGTVIAKSVNNQLHPDGSLKDTLAELEFQLEDGTTHTETIAYNEPALFDGGRREIIIQGGKNQPAGVALISADDGQEFSMLPYKPVAMAGGRLTLQGVYESRMDVLIAQFVWERISQQPQMLTIALSQHMTQHNKLKLNDQMFGYKAMITEPTVAVMTRYNPSVPIILISLLIATIGTVLLIQYARIQSKRA</sequence>
<organism evidence="2">
    <name type="scientific">hydrothermal vent metagenome</name>
    <dbReference type="NCBI Taxonomy" id="652676"/>
    <lineage>
        <taxon>unclassified sequences</taxon>
        <taxon>metagenomes</taxon>
        <taxon>ecological metagenomes</taxon>
    </lineage>
</organism>
<gene>
    <name evidence="2" type="ORF">MNBD_GAMMA26-2305</name>
</gene>
<keyword evidence="1" id="KW-0812">Transmembrane</keyword>
<feature type="transmembrane region" description="Helical" evidence="1">
    <location>
        <begin position="14"/>
        <end position="36"/>
    </location>
</feature>